<feature type="domain" description="C2H2-type" evidence="8">
    <location>
        <begin position="46"/>
        <end position="73"/>
    </location>
</feature>
<dbReference type="PROSITE" id="PS00028">
    <property type="entry name" value="ZINC_FINGER_C2H2_1"/>
    <property type="match status" value="1"/>
</dbReference>
<evidence type="ECO:0000313" key="10">
    <source>
        <dbReference type="Proteomes" id="UP000011064"/>
    </source>
</evidence>
<dbReference type="Pfam" id="PF00096">
    <property type="entry name" value="zf-C2H2"/>
    <property type="match status" value="1"/>
</dbReference>
<dbReference type="VEuPathDB" id="FungiDB:GMDG_01724"/>
<proteinExistence type="predicted"/>
<dbReference type="Gene3D" id="3.30.160.60">
    <property type="entry name" value="Classic Zinc Finger"/>
    <property type="match status" value="2"/>
</dbReference>
<keyword evidence="4 7" id="KW-0863">Zinc-finger</keyword>
<evidence type="ECO:0000256" key="1">
    <source>
        <dbReference type="ARBA" id="ARBA00004123"/>
    </source>
</evidence>
<evidence type="ECO:0000256" key="6">
    <source>
        <dbReference type="ARBA" id="ARBA00023242"/>
    </source>
</evidence>
<dbReference type="GO" id="GO:0008270">
    <property type="term" value="F:zinc ion binding"/>
    <property type="evidence" value="ECO:0007669"/>
    <property type="project" value="UniProtKB-KW"/>
</dbReference>
<protein>
    <recommendedName>
        <fullName evidence="8">C2H2-type domain-containing protein</fullName>
    </recommendedName>
</protein>
<keyword evidence="2" id="KW-0479">Metal-binding</keyword>
<dbReference type="PANTHER" id="PTHR16515:SF49">
    <property type="entry name" value="GASTRULA ZINC FINGER PROTEIN XLCGF49.1-LIKE-RELATED"/>
    <property type="match status" value="1"/>
</dbReference>
<dbReference type="SMART" id="SM00355">
    <property type="entry name" value="ZnF_C2H2"/>
    <property type="match status" value="2"/>
</dbReference>
<evidence type="ECO:0000256" key="7">
    <source>
        <dbReference type="PROSITE-ProRule" id="PRU00042"/>
    </source>
</evidence>
<accession>L8FXY8</accession>
<evidence type="ECO:0000256" key="4">
    <source>
        <dbReference type="ARBA" id="ARBA00022771"/>
    </source>
</evidence>
<dbReference type="GO" id="GO:0005634">
    <property type="term" value="C:nucleus"/>
    <property type="evidence" value="ECO:0007669"/>
    <property type="project" value="UniProtKB-SubCell"/>
</dbReference>
<dbReference type="InterPro" id="IPR050331">
    <property type="entry name" value="Zinc_finger"/>
</dbReference>
<dbReference type="STRING" id="658429.L8FXY8"/>
<evidence type="ECO:0000313" key="9">
    <source>
        <dbReference type="EMBL" id="ELR05429.1"/>
    </source>
</evidence>
<dbReference type="Proteomes" id="UP000011064">
    <property type="component" value="Unassembled WGS sequence"/>
</dbReference>
<dbReference type="PROSITE" id="PS50157">
    <property type="entry name" value="ZINC_FINGER_C2H2_2"/>
    <property type="match status" value="2"/>
</dbReference>
<name>L8FXY8_PSED2</name>
<organism evidence="9 10">
    <name type="scientific">Pseudogymnoascus destructans (strain ATCC MYA-4855 / 20631-21)</name>
    <name type="common">Bat white-nose syndrome fungus</name>
    <name type="synonym">Geomyces destructans</name>
    <dbReference type="NCBI Taxonomy" id="658429"/>
    <lineage>
        <taxon>Eukaryota</taxon>
        <taxon>Fungi</taxon>
        <taxon>Dikarya</taxon>
        <taxon>Ascomycota</taxon>
        <taxon>Pezizomycotina</taxon>
        <taxon>Leotiomycetes</taxon>
        <taxon>Thelebolales</taxon>
        <taxon>Thelebolaceae</taxon>
        <taxon>Pseudogymnoascus</taxon>
    </lineage>
</organism>
<sequence>MSAHYVKSTASDIVNVPFSHETCRQTFSQSSNLQTRNMRHTNDRPYGCVLCSEQFASVSSLRVHKNTHNGIKELKRNLDHCNERFRYPGDLKNHQNKRHTNSVRNLMVNNTNYDGGKGHEKGGYKYEEGQTHAFADRMCVEDWDLTLSTATKHITPLQETLLAGTEWDWPS</sequence>
<dbReference type="SUPFAM" id="SSF57667">
    <property type="entry name" value="beta-beta-alpha zinc fingers"/>
    <property type="match status" value="2"/>
</dbReference>
<reference evidence="10" key="1">
    <citation type="submission" date="2010-09" db="EMBL/GenBank/DDBJ databases">
        <title>The genome sequence of Geomyces destructans 20631-21.</title>
        <authorList>
            <consortium name="The Broad Institute Genome Sequencing Platform"/>
            <person name="Cuomo C.A."/>
            <person name="Blehert D.S."/>
            <person name="Lorch J.M."/>
            <person name="Young S.K."/>
            <person name="Zeng Q."/>
            <person name="Gargeya S."/>
            <person name="Fitzgerald M."/>
            <person name="Haas B."/>
            <person name="Abouelleil A."/>
            <person name="Alvarado L."/>
            <person name="Arachchi H.M."/>
            <person name="Berlin A."/>
            <person name="Brown A."/>
            <person name="Chapman S.B."/>
            <person name="Chen Z."/>
            <person name="Dunbar C."/>
            <person name="Freedman E."/>
            <person name="Gearin G."/>
            <person name="Gellesch M."/>
            <person name="Goldberg J."/>
            <person name="Griggs A."/>
            <person name="Gujja S."/>
            <person name="Heiman D."/>
            <person name="Howarth C."/>
            <person name="Larson L."/>
            <person name="Lui A."/>
            <person name="MacDonald P.J.P."/>
            <person name="Montmayeur A."/>
            <person name="Murphy C."/>
            <person name="Neiman D."/>
            <person name="Pearson M."/>
            <person name="Priest M."/>
            <person name="Roberts A."/>
            <person name="Saif S."/>
            <person name="Shea T."/>
            <person name="Shenoy N."/>
            <person name="Sisk P."/>
            <person name="Stolte C."/>
            <person name="Sykes S."/>
            <person name="Wortman J."/>
            <person name="Nusbaum C."/>
            <person name="Birren B."/>
        </authorList>
    </citation>
    <scope>NUCLEOTIDE SEQUENCE [LARGE SCALE GENOMIC DNA]</scope>
    <source>
        <strain evidence="10">ATCC MYA-4855 / 20631-21</strain>
    </source>
</reference>
<dbReference type="AlphaFoldDB" id="L8FXY8"/>
<keyword evidence="10" id="KW-1185">Reference proteome</keyword>
<dbReference type="InterPro" id="IPR013087">
    <property type="entry name" value="Znf_C2H2_type"/>
</dbReference>
<dbReference type="EMBL" id="GL573190">
    <property type="protein sequence ID" value="ELR05429.1"/>
    <property type="molecule type" value="Genomic_DNA"/>
</dbReference>
<feature type="domain" description="C2H2-type" evidence="8">
    <location>
        <begin position="18"/>
        <end position="45"/>
    </location>
</feature>
<dbReference type="HOGENOM" id="CLU_1563525_0_0_1"/>
<keyword evidence="6" id="KW-0539">Nucleus</keyword>
<dbReference type="PANTHER" id="PTHR16515">
    <property type="entry name" value="PR DOMAIN ZINC FINGER PROTEIN"/>
    <property type="match status" value="1"/>
</dbReference>
<keyword evidence="3" id="KW-0677">Repeat</keyword>
<dbReference type="InParanoid" id="L8FXY8"/>
<dbReference type="GO" id="GO:0010468">
    <property type="term" value="P:regulation of gene expression"/>
    <property type="evidence" value="ECO:0007669"/>
    <property type="project" value="TreeGrafter"/>
</dbReference>
<dbReference type="InterPro" id="IPR036236">
    <property type="entry name" value="Znf_C2H2_sf"/>
</dbReference>
<gene>
    <name evidence="9" type="ORF">GMDG_01724</name>
</gene>
<evidence type="ECO:0000256" key="5">
    <source>
        <dbReference type="ARBA" id="ARBA00022833"/>
    </source>
</evidence>
<evidence type="ECO:0000259" key="8">
    <source>
        <dbReference type="PROSITE" id="PS50157"/>
    </source>
</evidence>
<evidence type="ECO:0000256" key="3">
    <source>
        <dbReference type="ARBA" id="ARBA00022737"/>
    </source>
</evidence>
<evidence type="ECO:0000256" key="2">
    <source>
        <dbReference type="ARBA" id="ARBA00022723"/>
    </source>
</evidence>
<comment type="subcellular location">
    <subcellularLocation>
        <location evidence="1">Nucleus</location>
    </subcellularLocation>
</comment>
<keyword evidence="5" id="KW-0862">Zinc</keyword>